<evidence type="ECO:0000256" key="3">
    <source>
        <dbReference type="ARBA" id="ARBA00020256"/>
    </source>
</evidence>
<dbReference type="InterPro" id="IPR027417">
    <property type="entry name" value="P-loop_NTPase"/>
</dbReference>
<dbReference type="Gene3D" id="3.40.50.300">
    <property type="entry name" value="P-loop containing nucleotide triphosphate hydrolases"/>
    <property type="match status" value="1"/>
</dbReference>
<accession>A0A4Y7NJ24</accession>
<dbReference type="GO" id="GO:0005525">
    <property type="term" value="F:GTP binding"/>
    <property type="evidence" value="ECO:0007669"/>
    <property type="project" value="UniProtKB-KW"/>
</dbReference>
<dbReference type="SUPFAM" id="SSF52540">
    <property type="entry name" value="P-loop containing nucleoside triphosphate hydrolases"/>
    <property type="match status" value="1"/>
</dbReference>
<dbReference type="PANTHER" id="PTHR46693">
    <property type="entry name" value="ADP-RIBOSYLATION FACTOR-LIKE PROTEIN 15"/>
    <property type="match status" value="1"/>
</dbReference>
<dbReference type="EMBL" id="LR023609">
    <property type="protein sequence ID" value="SVE93228.1"/>
    <property type="molecule type" value="mRNA"/>
</dbReference>
<comment type="similarity">
    <text evidence="2">Belongs to the SRP receptor beta subunit family.</text>
</comment>
<evidence type="ECO:0000256" key="7">
    <source>
        <dbReference type="ARBA" id="ARBA00022989"/>
    </source>
</evidence>
<evidence type="ECO:0000256" key="1">
    <source>
        <dbReference type="ARBA" id="ARBA00004389"/>
    </source>
</evidence>
<evidence type="ECO:0000313" key="12">
    <source>
        <dbReference type="EMBL" id="SVE93228.1"/>
    </source>
</evidence>
<evidence type="ECO:0000256" key="9">
    <source>
        <dbReference type="ARBA" id="ARBA00023136"/>
    </source>
</evidence>
<keyword evidence="5" id="KW-0547">Nucleotide-binding</keyword>
<sequence>MAKKSNNEGLFGLADKNSQSNAFFITLIVGIISIVLLIYFLRRKTVSRRSICIVGLCDGGKTRIYSQLIYEKAVETFTSMKENVGTYLVPNKASLTIVDIPGHERLRQQVFDAYKGSSRGVVFVLDSPALTNDIRDVAEYLYTILTDKVVTSNRPAVLVLCNKQDHVRAKGPQVIQSQLEKEMNLLRNTKTHQLESISDDSSRNAVFLGREGKDFEFADVSSIRIQFSAASAESGDLDELEKWLQSVA</sequence>
<dbReference type="GO" id="GO:0005789">
    <property type="term" value="C:endoplasmic reticulum membrane"/>
    <property type="evidence" value="ECO:0007669"/>
    <property type="project" value="UniProtKB-SubCell"/>
</dbReference>
<evidence type="ECO:0000256" key="8">
    <source>
        <dbReference type="ARBA" id="ARBA00023134"/>
    </source>
</evidence>
<evidence type="ECO:0000256" key="11">
    <source>
        <dbReference type="SAM" id="Phobius"/>
    </source>
</evidence>
<dbReference type="InterPro" id="IPR019009">
    <property type="entry name" value="SRP_receptor_beta_su"/>
</dbReference>
<dbReference type="PANTHER" id="PTHR46693:SF1">
    <property type="entry name" value="ADP-RIBOSYLATION FACTOR-LIKE PROTEIN 15"/>
    <property type="match status" value="1"/>
</dbReference>
<keyword evidence="9 11" id="KW-0472">Membrane</keyword>
<comment type="subcellular location">
    <subcellularLocation>
        <location evidence="1">Endoplasmic reticulum membrane</location>
        <topology evidence="1">Single-pass membrane protein</topology>
    </subcellularLocation>
</comment>
<organism evidence="12">
    <name type="scientific">Moina brachiata</name>
    <dbReference type="NCBI Taxonomy" id="675436"/>
    <lineage>
        <taxon>Eukaryota</taxon>
        <taxon>Metazoa</taxon>
        <taxon>Ecdysozoa</taxon>
        <taxon>Arthropoda</taxon>
        <taxon>Crustacea</taxon>
        <taxon>Branchiopoda</taxon>
        <taxon>Diplostraca</taxon>
        <taxon>Cladocera</taxon>
        <taxon>Anomopoda</taxon>
        <taxon>Moinidae</taxon>
        <taxon>Moina</taxon>
    </lineage>
</organism>
<reference evidence="12" key="1">
    <citation type="submission" date="2018-08" db="EMBL/GenBank/DDBJ databases">
        <authorList>
            <person name="Cornetti L."/>
        </authorList>
    </citation>
    <scope>NUCLEOTIDE SEQUENCE</scope>
    <source>
        <strain evidence="12">DE-FRO-2-1</strain>
    </source>
</reference>
<gene>
    <name evidence="12" type="primary">EOG090X0C7N</name>
</gene>
<protein>
    <recommendedName>
        <fullName evidence="3">Signal recognition particle receptor subunit beta</fullName>
    </recommendedName>
</protein>
<feature type="transmembrane region" description="Helical" evidence="11">
    <location>
        <begin position="20"/>
        <end position="41"/>
    </location>
</feature>
<evidence type="ECO:0000256" key="10">
    <source>
        <dbReference type="ARBA" id="ARBA00023170"/>
    </source>
</evidence>
<keyword evidence="6" id="KW-0256">Endoplasmic reticulum</keyword>
<keyword evidence="7 11" id="KW-1133">Transmembrane helix</keyword>
<dbReference type="AlphaFoldDB" id="A0A4Y7NJ24"/>
<keyword evidence="10" id="KW-0675">Receptor</keyword>
<evidence type="ECO:0000256" key="4">
    <source>
        <dbReference type="ARBA" id="ARBA00022692"/>
    </source>
</evidence>
<dbReference type="Pfam" id="PF09439">
    <property type="entry name" value="SRPRB"/>
    <property type="match status" value="1"/>
</dbReference>
<dbReference type="InterPro" id="IPR042292">
    <property type="entry name" value="ARL15"/>
</dbReference>
<evidence type="ECO:0000256" key="2">
    <source>
        <dbReference type="ARBA" id="ARBA00005619"/>
    </source>
</evidence>
<dbReference type="CDD" id="cd04105">
    <property type="entry name" value="SR_beta"/>
    <property type="match status" value="1"/>
</dbReference>
<keyword evidence="8" id="KW-0342">GTP-binding</keyword>
<evidence type="ECO:0000256" key="6">
    <source>
        <dbReference type="ARBA" id="ARBA00022824"/>
    </source>
</evidence>
<name>A0A4Y7NJ24_9CRUS</name>
<proteinExistence type="evidence at transcript level"/>
<dbReference type="SMART" id="SM00177">
    <property type="entry name" value="ARF"/>
    <property type="match status" value="1"/>
</dbReference>
<evidence type="ECO:0000256" key="5">
    <source>
        <dbReference type="ARBA" id="ARBA00022741"/>
    </source>
</evidence>
<keyword evidence="4 11" id="KW-0812">Transmembrane</keyword>